<keyword evidence="1" id="KW-0472">Membrane</keyword>
<keyword evidence="4" id="KW-1185">Reference proteome</keyword>
<reference evidence="3 4" key="1">
    <citation type="submission" date="2019-04" db="EMBL/GenBank/DDBJ databases">
        <title>Friends and foes A comparative genomics studyof 23 Aspergillus species from section Flavi.</title>
        <authorList>
            <consortium name="DOE Joint Genome Institute"/>
            <person name="Kjaerbolling I."/>
            <person name="Vesth T."/>
            <person name="Frisvad J.C."/>
            <person name="Nybo J.L."/>
            <person name="Theobald S."/>
            <person name="Kildgaard S."/>
            <person name="Isbrandt T."/>
            <person name="Kuo A."/>
            <person name="Sato A."/>
            <person name="Lyhne E.K."/>
            <person name="Kogle M.E."/>
            <person name="Wiebenga A."/>
            <person name="Kun R.S."/>
            <person name="Lubbers R.J."/>
            <person name="Makela M.R."/>
            <person name="Barry K."/>
            <person name="Chovatia M."/>
            <person name="Clum A."/>
            <person name="Daum C."/>
            <person name="Haridas S."/>
            <person name="He G."/>
            <person name="LaButti K."/>
            <person name="Lipzen A."/>
            <person name="Mondo S."/>
            <person name="Riley R."/>
            <person name="Salamov A."/>
            <person name="Simmons B.A."/>
            <person name="Magnuson J.K."/>
            <person name="Henrissat B."/>
            <person name="Mortensen U.H."/>
            <person name="Larsen T.O."/>
            <person name="Devries R.P."/>
            <person name="Grigoriev I.V."/>
            <person name="Machida M."/>
            <person name="Baker S.E."/>
            <person name="Andersen M.R."/>
        </authorList>
    </citation>
    <scope>NUCLEOTIDE SEQUENCE [LARGE SCALE GENOMIC DNA]</scope>
    <source>
        <strain evidence="3 4">CBS 763.97</strain>
    </source>
</reference>
<dbReference type="GeneID" id="43658429"/>
<keyword evidence="2" id="KW-0732">Signal</keyword>
<evidence type="ECO:0000313" key="3">
    <source>
        <dbReference type="EMBL" id="KAE8369457.1"/>
    </source>
</evidence>
<evidence type="ECO:0000256" key="2">
    <source>
        <dbReference type="SAM" id="SignalP"/>
    </source>
</evidence>
<dbReference type="AlphaFoldDB" id="A0A5N7AHU3"/>
<dbReference type="EMBL" id="ML737574">
    <property type="protein sequence ID" value="KAE8369457.1"/>
    <property type="molecule type" value="Genomic_DNA"/>
</dbReference>
<feature type="signal peptide" evidence="2">
    <location>
        <begin position="1"/>
        <end position="24"/>
    </location>
</feature>
<sequence length="166" mass="18818">MSMIMEILFILLVALTMGCPSTYAMPINVDLAKTKPSISIHTGPKVGLGISIPLIIGIVVVVWLYLQRRRKRAANKDRDNWLRELSLTTQRELLWHPTDPYSSCEIKKPPREAITSMPQQPPSCVVREGRLLLCTCHRPLVHHVEIRRAEIRRSIGAGDMCTILEE</sequence>
<evidence type="ECO:0000256" key="1">
    <source>
        <dbReference type="SAM" id="Phobius"/>
    </source>
</evidence>
<keyword evidence="1" id="KW-1133">Transmembrane helix</keyword>
<dbReference type="Proteomes" id="UP000326268">
    <property type="component" value="Unassembled WGS sequence"/>
</dbReference>
<feature type="chain" id="PRO_5024911110" evidence="2">
    <location>
        <begin position="25"/>
        <end position="166"/>
    </location>
</feature>
<accession>A0A5N7AHU3</accession>
<protein>
    <submittedName>
        <fullName evidence="3">Uncharacterized protein</fullName>
    </submittedName>
</protein>
<name>A0A5N7AHU3_9EURO</name>
<gene>
    <name evidence="3" type="ORF">BDV27DRAFT_165622</name>
</gene>
<dbReference type="RefSeq" id="XP_031932538.1">
    <property type="nucleotide sequence ID" value="XM_032073983.1"/>
</dbReference>
<dbReference type="OrthoDB" id="4419693at2759"/>
<keyword evidence="1" id="KW-0812">Transmembrane</keyword>
<proteinExistence type="predicted"/>
<organism evidence="3 4">
    <name type="scientific">Aspergillus caelatus</name>
    <dbReference type="NCBI Taxonomy" id="61420"/>
    <lineage>
        <taxon>Eukaryota</taxon>
        <taxon>Fungi</taxon>
        <taxon>Dikarya</taxon>
        <taxon>Ascomycota</taxon>
        <taxon>Pezizomycotina</taxon>
        <taxon>Eurotiomycetes</taxon>
        <taxon>Eurotiomycetidae</taxon>
        <taxon>Eurotiales</taxon>
        <taxon>Aspergillaceae</taxon>
        <taxon>Aspergillus</taxon>
        <taxon>Aspergillus subgen. Circumdati</taxon>
    </lineage>
</organism>
<evidence type="ECO:0000313" key="4">
    <source>
        <dbReference type="Proteomes" id="UP000326268"/>
    </source>
</evidence>
<feature type="transmembrane region" description="Helical" evidence="1">
    <location>
        <begin position="48"/>
        <end position="66"/>
    </location>
</feature>